<gene>
    <name evidence="4" type="ORF">A2Z00_04330</name>
</gene>
<dbReference type="CDD" id="cd00063">
    <property type="entry name" value="FN3"/>
    <property type="match status" value="1"/>
</dbReference>
<dbReference type="InterPro" id="IPR008963">
    <property type="entry name" value="Purple_acid_Pase-like_N"/>
</dbReference>
<dbReference type="InterPro" id="IPR000866">
    <property type="entry name" value="AhpC/TSA"/>
</dbReference>
<dbReference type="STRING" id="1798370.A2Z00_04330"/>
<feature type="region of interest" description="Disordered" evidence="1">
    <location>
        <begin position="286"/>
        <end position="305"/>
    </location>
</feature>
<keyword evidence="2" id="KW-1133">Transmembrane helix</keyword>
<dbReference type="EMBL" id="MFIZ01000010">
    <property type="protein sequence ID" value="OGG11921.1"/>
    <property type="molecule type" value="Genomic_DNA"/>
</dbReference>
<dbReference type="SUPFAM" id="SSF81296">
    <property type="entry name" value="E set domains"/>
    <property type="match status" value="1"/>
</dbReference>
<dbReference type="SUPFAM" id="SSF52833">
    <property type="entry name" value="Thioredoxin-like"/>
    <property type="match status" value="1"/>
</dbReference>
<evidence type="ECO:0000259" key="3">
    <source>
        <dbReference type="PROSITE" id="PS50853"/>
    </source>
</evidence>
<protein>
    <recommendedName>
        <fullName evidence="3">Fibronectin type-III domain-containing protein</fullName>
    </recommendedName>
</protein>
<sequence length="765" mass="80875">MVHSRKITFILFAKYYTINKEDISMVRLLKHILFFWVACVLGAVFLPPLLRVEAAVDSCTVSVSPSTVNTNASQEYSFTLNNTSSQTIIWISVTRPSDNFTITSSSLSAGYSSSQVTTGIDAIDPSGSMDFTVTATSGDSEASSANWTVQVSDDGGGVSPTSCTGSLGTAISGAGADTTAPSISDIVVSDISDTQAKISWTTDESGTTAVDYGTTDEYGSSASGDSGTSHSVSISSLTANTTYHYNVKSVDSAGNTGESGDNTFVTAKAGTTTTVTVTGAVTTRTVTATPSPTPTPDVSPPKVTVTTDVTKPFTKAPTLEGTATDKTGVTKLEYSLDAGRNWTPVDEMTSPGTKATAFSFTPIDLLDDNYNLEIRATDELGNTGATKIGTLIIDRLPPMVGGNVISLGPQILEPSANGAIVALAGLDQKITLSAVGGPTEIQLRVKGKGERDTVISLKKNPDNGLWSGILRFDEPGVYPLETTAVDGAGNRKTRVLNSVLVLPEGSVSADGVPVTNGHISVYYLDNMTKQFVLWDGSAYSQENPQPLSAKGKYKLYLPVGTYYLRISAPGFKTQVTGIFTLDHGFPVTPDFLLKHARALRLGPFLIPLPDFSESSVAISLQWPEYVKDIPLDTSVVGSELPYFSFPFDTASVTSTGLHGKPTVITFFNTWSPEAATQLAILNDVATKKEINVLGIVPQETSASVAIFRKRGAYAMPIVADPDGSLVDALHLQSLPTHIFLNRKGIIQGVQSGVLSKEQILDGLLK</sequence>
<dbReference type="SUPFAM" id="SSF49363">
    <property type="entry name" value="Purple acid phosphatase, N-terminal domain"/>
    <property type="match status" value="1"/>
</dbReference>
<organism evidence="4 5">
    <name type="scientific">Candidatus Gottesmanbacteria bacterium RBG_13_45_10</name>
    <dbReference type="NCBI Taxonomy" id="1798370"/>
    <lineage>
        <taxon>Bacteria</taxon>
        <taxon>Candidatus Gottesmaniibacteriota</taxon>
    </lineage>
</organism>
<dbReference type="InterPro" id="IPR008969">
    <property type="entry name" value="CarboxyPept-like_regulatory"/>
</dbReference>
<keyword evidence="2" id="KW-0812">Transmembrane</keyword>
<dbReference type="AlphaFoldDB" id="A0A1F5ZHR8"/>
<dbReference type="Gene3D" id="2.60.40.10">
    <property type="entry name" value="Immunoglobulins"/>
    <property type="match status" value="1"/>
</dbReference>
<dbReference type="InterPro" id="IPR013783">
    <property type="entry name" value="Ig-like_fold"/>
</dbReference>
<accession>A0A1F5ZHR8</accession>
<evidence type="ECO:0000256" key="2">
    <source>
        <dbReference type="SAM" id="Phobius"/>
    </source>
</evidence>
<dbReference type="GO" id="GO:0046872">
    <property type="term" value="F:metal ion binding"/>
    <property type="evidence" value="ECO:0007669"/>
    <property type="project" value="InterPro"/>
</dbReference>
<dbReference type="Pfam" id="PF00578">
    <property type="entry name" value="AhpC-TSA"/>
    <property type="match status" value="1"/>
</dbReference>
<dbReference type="InterPro" id="IPR014756">
    <property type="entry name" value="Ig_E-set"/>
</dbReference>
<dbReference type="PANTHER" id="PTHR42852:SF13">
    <property type="entry name" value="PROTEIN DIPZ"/>
    <property type="match status" value="1"/>
</dbReference>
<dbReference type="PROSITE" id="PS50853">
    <property type="entry name" value="FN3"/>
    <property type="match status" value="1"/>
</dbReference>
<evidence type="ECO:0000313" key="4">
    <source>
        <dbReference type="EMBL" id="OGG11921.1"/>
    </source>
</evidence>
<dbReference type="GO" id="GO:0016491">
    <property type="term" value="F:oxidoreductase activity"/>
    <property type="evidence" value="ECO:0007669"/>
    <property type="project" value="InterPro"/>
</dbReference>
<dbReference type="CDD" id="cd02966">
    <property type="entry name" value="TlpA_like_family"/>
    <property type="match status" value="1"/>
</dbReference>
<dbReference type="InterPro" id="IPR036249">
    <property type="entry name" value="Thioredoxin-like_sf"/>
</dbReference>
<evidence type="ECO:0000313" key="5">
    <source>
        <dbReference type="Proteomes" id="UP000177268"/>
    </source>
</evidence>
<reference evidence="4 5" key="1">
    <citation type="journal article" date="2016" name="Nat. Commun.">
        <title>Thousands of microbial genomes shed light on interconnected biogeochemical processes in an aquifer system.</title>
        <authorList>
            <person name="Anantharaman K."/>
            <person name="Brown C.T."/>
            <person name="Hug L.A."/>
            <person name="Sharon I."/>
            <person name="Castelle C.J."/>
            <person name="Probst A.J."/>
            <person name="Thomas B.C."/>
            <person name="Singh A."/>
            <person name="Wilkins M.J."/>
            <person name="Karaoz U."/>
            <person name="Brodie E.L."/>
            <person name="Williams K.H."/>
            <person name="Hubbard S.S."/>
            <person name="Banfield J.F."/>
        </authorList>
    </citation>
    <scope>NUCLEOTIDE SEQUENCE [LARGE SCALE GENOMIC DNA]</scope>
</reference>
<dbReference type="PANTHER" id="PTHR42852">
    <property type="entry name" value="THIOL:DISULFIDE INTERCHANGE PROTEIN DSBE"/>
    <property type="match status" value="1"/>
</dbReference>
<name>A0A1F5ZHR8_9BACT</name>
<proteinExistence type="predicted"/>
<dbReference type="SUPFAM" id="SSF49464">
    <property type="entry name" value="Carboxypeptidase regulatory domain-like"/>
    <property type="match status" value="1"/>
</dbReference>
<comment type="caution">
    <text evidence="4">The sequence shown here is derived from an EMBL/GenBank/DDBJ whole genome shotgun (WGS) entry which is preliminary data.</text>
</comment>
<dbReference type="InterPro" id="IPR050553">
    <property type="entry name" value="Thioredoxin_ResA/DsbE_sf"/>
</dbReference>
<feature type="domain" description="Fibronectin type-III" evidence="3">
    <location>
        <begin position="182"/>
        <end position="270"/>
    </location>
</feature>
<dbReference type="SMART" id="SM00060">
    <property type="entry name" value="FN3"/>
    <property type="match status" value="1"/>
</dbReference>
<evidence type="ECO:0000256" key="1">
    <source>
        <dbReference type="SAM" id="MobiDB-lite"/>
    </source>
</evidence>
<dbReference type="Proteomes" id="UP000177268">
    <property type="component" value="Unassembled WGS sequence"/>
</dbReference>
<keyword evidence="2" id="KW-0472">Membrane</keyword>
<dbReference type="InterPro" id="IPR003961">
    <property type="entry name" value="FN3_dom"/>
</dbReference>
<feature type="transmembrane region" description="Helical" evidence="2">
    <location>
        <begin position="32"/>
        <end position="50"/>
    </location>
</feature>
<dbReference type="Gene3D" id="2.60.40.650">
    <property type="match status" value="1"/>
</dbReference>
<dbReference type="GO" id="GO:0003993">
    <property type="term" value="F:acid phosphatase activity"/>
    <property type="evidence" value="ECO:0007669"/>
    <property type="project" value="InterPro"/>
</dbReference>
<dbReference type="Gene3D" id="3.40.30.10">
    <property type="entry name" value="Glutaredoxin"/>
    <property type="match status" value="1"/>
</dbReference>
<dbReference type="GO" id="GO:0016209">
    <property type="term" value="F:antioxidant activity"/>
    <property type="evidence" value="ECO:0007669"/>
    <property type="project" value="InterPro"/>
</dbReference>